<evidence type="ECO:0000313" key="3">
    <source>
        <dbReference type="Proteomes" id="UP001596142"/>
    </source>
</evidence>
<proteinExistence type="predicted"/>
<reference evidence="3" key="1">
    <citation type="journal article" date="2019" name="Int. J. Syst. Evol. Microbiol.">
        <title>The Global Catalogue of Microorganisms (GCM) 10K type strain sequencing project: providing services to taxonomists for standard genome sequencing and annotation.</title>
        <authorList>
            <consortium name="The Broad Institute Genomics Platform"/>
            <consortium name="The Broad Institute Genome Sequencing Center for Infectious Disease"/>
            <person name="Wu L."/>
            <person name="Ma J."/>
        </authorList>
    </citation>
    <scope>NUCLEOTIDE SEQUENCE [LARGE SCALE GENOMIC DNA]</scope>
    <source>
        <strain evidence="3">CECT 7184</strain>
    </source>
</reference>
<sequence length="68" mass="7365">MNSNTRTTITLIGSFLIFVVGMFRILTESLVSIPLVVAYLFAITGLIGVIGNFVTLRKKTTKLTSGKS</sequence>
<keyword evidence="3" id="KW-1185">Reference proteome</keyword>
<organism evidence="2 3">
    <name type="scientific">Thalassorhabdus alkalitolerans</name>
    <dbReference type="NCBI Taxonomy" id="2282697"/>
    <lineage>
        <taxon>Bacteria</taxon>
        <taxon>Bacillati</taxon>
        <taxon>Bacillota</taxon>
        <taxon>Bacilli</taxon>
        <taxon>Bacillales</taxon>
        <taxon>Bacillaceae</taxon>
        <taxon>Thalassorhabdus</taxon>
    </lineage>
</organism>
<dbReference type="EMBL" id="JBHSOZ010000003">
    <property type="protein sequence ID" value="MFC5711938.1"/>
    <property type="molecule type" value="Genomic_DNA"/>
</dbReference>
<keyword evidence="1" id="KW-0812">Transmembrane</keyword>
<dbReference type="RefSeq" id="WP_385938900.1">
    <property type="nucleotide sequence ID" value="NZ_JBHSOZ010000003.1"/>
</dbReference>
<keyword evidence="1" id="KW-1133">Transmembrane helix</keyword>
<evidence type="ECO:0000313" key="2">
    <source>
        <dbReference type="EMBL" id="MFC5711938.1"/>
    </source>
</evidence>
<accession>A0ABW0YL90</accession>
<feature type="transmembrane region" description="Helical" evidence="1">
    <location>
        <begin position="7"/>
        <end position="26"/>
    </location>
</feature>
<name>A0ABW0YL90_9BACI</name>
<evidence type="ECO:0008006" key="4">
    <source>
        <dbReference type="Google" id="ProtNLM"/>
    </source>
</evidence>
<comment type="caution">
    <text evidence="2">The sequence shown here is derived from an EMBL/GenBank/DDBJ whole genome shotgun (WGS) entry which is preliminary data.</text>
</comment>
<evidence type="ECO:0000256" key="1">
    <source>
        <dbReference type="SAM" id="Phobius"/>
    </source>
</evidence>
<gene>
    <name evidence="2" type="ORF">ACFPU1_04035</name>
</gene>
<feature type="transmembrane region" description="Helical" evidence="1">
    <location>
        <begin position="32"/>
        <end position="54"/>
    </location>
</feature>
<dbReference type="Proteomes" id="UP001596142">
    <property type="component" value="Unassembled WGS sequence"/>
</dbReference>
<keyword evidence="1" id="KW-0472">Membrane</keyword>
<protein>
    <recommendedName>
        <fullName evidence="4">PEP-CTERM protein-sorting domain-containing protein</fullName>
    </recommendedName>
</protein>